<sequence>MIARRGLLIAVALTAMLASPVLAQSTPEWNDGITRQAPAWYASAEARAMADSVVAHQSPEGGWPKNTSLAVPPDVAPVDERSKNTFDNDGTTLPMAFLARVIAAGERPANRAAFDRGLDYTLAAQSPSGGWPQFYPLRPGYYSQITYNDDAMVRIMVLLREIAEGSGSYRFVDADRRARAGAAVEKGIQSMLATQVRQNGVLTVWCAQHDERTLEPAWARAFEPPSLSGNESVGITRFLMSIPDPSPEVIAAVEGAVRWFEANAVRGIRLQPITAPDGQPDLQVVADPEAPPLWARFYDLETNRPIFLGRDSVVHDALSQIERERRMGYRYYGDRPAALLRDDYPAWRRRVGLS</sequence>
<keyword evidence="4" id="KW-1185">Reference proteome</keyword>
<dbReference type="eggNOG" id="COG2755">
    <property type="taxonomic scope" value="Bacteria"/>
</dbReference>
<dbReference type="RefSeq" id="WP_013270355.1">
    <property type="nucleotide sequence ID" value="NC_014375.1"/>
</dbReference>
<keyword evidence="2" id="KW-0732">Signal</keyword>
<protein>
    <submittedName>
        <fullName evidence="3">Pectate lyase</fullName>
    </submittedName>
</protein>
<dbReference type="EMBL" id="CP002102">
    <property type="protein sequence ID" value="ADL02254.1"/>
    <property type="molecule type" value="Genomic_DNA"/>
</dbReference>
<evidence type="ECO:0000256" key="2">
    <source>
        <dbReference type="SAM" id="SignalP"/>
    </source>
</evidence>
<gene>
    <name evidence="3" type="ordered locus">Bresu_2948</name>
</gene>
<organism evidence="3 4">
    <name type="scientific">Brevundimonas subvibrioides (strain ATCC 15264 / DSM 4735 / LMG 14903 / NBRC 16000 / CB 81)</name>
    <name type="common">Caulobacter subvibrioides</name>
    <dbReference type="NCBI Taxonomy" id="633149"/>
    <lineage>
        <taxon>Bacteria</taxon>
        <taxon>Pseudomonadati</taxon>
        <taxon>Pseudomonadota</taxon>
        <taxon>Alphaproteobacteria</taxon>
        <taxon>Caulobacterales</taxon>
        <taxon>Caulobacteraceae</taxon>
        <taxon>Brevundimonas</taxon>
    </lineage>
</organism>
<dbReference type="NCBIfam" id="TIGR02474">
    <property type="entry name" value="pec_lyase"/>
    <property type="match status" value="1"/>
</dbReference>
<dbReference type="Proteomes" id="UP000002696">
    <property type="component" value="Chromosome"/>
</dbReference>
<dbReference type="OrthoDB" id="9804686at2"/>
<dbReference type="AlphaFoldDB" id="D9QNL9"/>
<accession>D9QNL9</accession>
<dbReference type="InParanoid" id="D9QNL9"/>
<dbReference type="KEGG" id="bsb:Bresu_2948"/>
<name>D9QNL9_BRESC</name>
<feature type="chain" id="PRO_5003127059" evidence="2">
    <location>
        <begin position="24"/>
        <end position="354"/>
    </location>
</feature>
<dbReference type="GO" id="GO:0016829">
    <property type="term" value="F:lyase activity"/>
    <property type="evidence" value="ECO:0007669"/>
    <property type="project" value="UniProtKB-KW"/>
</dbReference>
<dbReference type="CAZy" id="PL10">
    <property type="family name" value="Polysaccharide Lyase Family 10"/>
</dbReference>
<dbReference type="InterPro" id="IPR012669">
    <property type="entry name" value="Pectate_lyase"/>
</dbReference>
<dbReference type="Gene3D" id="1.50.10.20">
    <property type="match status" value="1"/>
</dbReference>
<dbReference type="SUPFAM" id="SSF81853">
    <property type="entry name" value="Family 10 polysaccharide lyase"/>
    <property type="match status" value="1"/>
</dbReference>
<dbReference type="STRING" id="633149.Bresu_2948"/>
<evidence type="ECO:0000256" key="1">
    <source>
        <dbReference type="SAM" id="MobiDB-lite"/>
    </source>
</evidence>
<feature type="region of interest" description="Disordered" evidence="1">
    <location>
        <begin position="56"/>
        <end position="78"/>
    </location>
</feature>
<dbReference type="Pfam" id="PF09492">
    <property type="entry name" value="Pec_lyase"/>
    <property type="match status" value="1"/>
</dbReference>
<dbReference type="BioCyc" id="BSUB633149:G1GM8-2967-MONOMER"/>
<dbReference type="HOGENOM" id="CLU_053823_0_0_5"/>
<reference evidence="4" key="1">
    <citation type="journal article" date="2011" name="J. Bacteriol.">
        <title>Genome sequences of eight morphologically diverse alphaproteobacteria.</title>
        <authorList>
            <consortium name="US DOE Joint Genome Institute"/>
            <person name="Brown P.J."/>
            <person name="Kysela D.T."/>
            <person name="Buechlein A."/>
            <person name="Hemmerich C."/>
            <person name="Brun Y.V."/>
        </authorList>
    </citation>
    <scope>NUCLEOTIDE SEQUENCE [LARGE SCALE GENOMIC DNA]</scope>
    <source>
        <strain evidence="4">ATCC 15264 / DSM 4735 / LMG 14903 / NBRC 16000 / CB 81</strain>
    </source>
</reference>
<proteinExistence type="predicted"/>
<keyword evidence="3" id="KW-0456">Lyase</keyword>
<feature type="signal peptide" evidence="2">
    <location>
        <begin position="1"/>
        <end position="23"/>
    </location>
</feature>
<evidence type="ECO:0000313" key="3">
    <source>
        <dbReference type="EMBL" id="ADL02254.1"/>
    </source>
</evidence>
<evidence type="ECO:0000313" key="4">
    <source>
        <dbReference type="Proteomes" id="UP000002696"/>
    </source>
</evidence>